<evidence type="ECO:0000313" key="7">
    <source>
        <dbReference type="Proteomes" id="UP000397656"/>
    </source>
</evidence>
<evidence type="ECO:0000313" key="6">
    <source>
        <dbReference type="EMBL" id="QOT75518.1"/>
    </source>
</evidence>
<dbReference type="InterPro" id="IPR047057">
    <property type="entry name" value="MerR_fam"/>
</dbReference>
<dbReference type="EMBL" id="CP062803">
    <property type="protein sequence ID" value="QOT75518.1"/>
    <property type="molecule type" value="Genomic_DNA"/>
</dbReference>
<sequence>MFIGEIARRTGASPKAIRHYESLGLLGQVTRAGSYRVYADDAVRQVGLIRQAQALGFRLAELLPVMDAGAGEPDWHRLVQQVDSKRASLREEIHRLRKLDAELGEIGAEIRACLGRGEAREAASDPPHDAMACPRP</sequence>
<dbReference type="InterPro" id="IPR000551">
    <property type="entry name" value="MerR-type_HTH_dom"/>
</dbReference>
<evidence type="ECO:0000256" key="2">
    <source>
        <dbReference type="ARBA" id="ARBA00023015"/>
    </source>
</evidence>
<evidence type="ECO:0000259" key="5">
    <source>
        <dbReference type="PROSITE" id="PS50937"/>
    </source>
</evidence>
<organism evidence="6 7">
    <name type="scientific">Cupriavidus basilensis</name>
    <dbReference type="NCBI Taxonomy" id="68895"/>
    <lineage>
        <taxon>Bacteria</taxon>
        <taxon>Pseudomonadati</taxon>
        <taxon>Pseudomonadota</taxon>
        <taxon>Betaproteobacteria</taxon>
        <taxon>Burkholderiales</taxon>
        <taxon>Burkholderiaceae</taxon>
        <taxon>Cupriavidus</taxon>
    </lineage>
</organism>
<dbReference type="Pfam" id="PF13411">
    <property type="entry name" value="MerR_1"/>
    <property type="match status" value="1"/>
</dbReference>
<evidence type="ECO:0000256" key="1">
    <source>
        <dbReference type="ARBA" id="ARBA00022491"/>
    </source>
</evidence>
<dbReference type="GO" id="GO:0003700">
    <property type="term" value="F:DNA-binding transcription factor activity"/>
    <property type="evidence" value="ECO:0007669"/>
    <property type="project" value="InterPro"/>
</dbReference>
<dbReference type="GO" id="GO:0003677">
    <property type="term" value="F:DNA binding"/>
    <property type="evidence" value="ECO:0007669"/>
    <property type="project" value="UniProtKB-KW"/>
</dbReference>
<dbReference type="SUPFAM" id="SSF46955">
    <property type="entry name" value="Putative DNA-binding domain"/>
    <property type="match status" value="1"/>
</dbReference>
<protein>
    <submittedName>
        <fullName evidence="6">MerR family transcriptional regulator</fullName>
    </submittedName>
</protein>
<evidence type="ECO:0000256" key="4">
    <source>
        <dbReference type="ARBA" id="ARBA00023163"/>
    </source>
</evidence>
<dbReference type="RefSeq" id="WP_150984159.1">
    <property type="nucleotide sequence ID" value="NZ_CP062803.1"/>
</dbReference>
<dbReference type="GeneID" id="98402250"/>
<keyword evidence="3" id="KW-0238">DNA-binding</keyword>
<keyword evidence="1" id="KW-0678">Repressor</keyword>
<proteinExistence type="predicted"/>
<dbReference type="SMART" id="SM00422">
    <property type="entry name" value="HTH_MERR"/>
    <property type="match status" value="1"/>
</dbReference>
<dbReference type="AlphaFoldDB" id="A0A643G1Q9"/>
<dbReference type="PRINTS" id="PR00040">
    <property type="entry name" value="HTHMERR"/>
</dbReference>
<dbReference type="Gene3D" id="1.10.1660.10">
    <property type="match status" value="1"/>
</dbReference>
<gene>
    <name evidence="6" type="ORF">F7R26_015170</name>
</gene>
<evidence type="ECO:0000256" key="3">
    <source>
        <dbReference type="ARBA" id="ARBA00023125"/>
    </source>
</evidence>
<dbReference type="PROSITE" id="PS50937">
    <property type="entry name" value="HTH_MERR_2"/>
    <property type="match status" value="1"/>
</dbReference>
<feature type="domain" description="HTH merR-type" evidence="5">
    <location>
        <begin position="1"/>
        <end position="68"/>
    </location>
</feature>
<accession>A0A643G1Q9</accession>
<keyword evidence="4" id="KW-0804">Transcription</keyword>
<dbReference type="PANTHER" id="PTHR30204:SF69">
    <property type="entry name" value="MERR-FAMILY TRANSCRIPTIONAL REGULATOR"/>
    <property type="match status" value="1"/>
</dbReference>
<dbReference type="InterPro" id="IPR009061">
    <property type="entry name" value="DNA-bd_dom_put_sf"/>
</dbReference>
<keyword evidence="2" id="KW-0805">Transcription regulation</keyword>
<name>A0A643G1Q9_9BURK</name>
<dbReference type="Proteomes" id="UP000397656">
    <property type="component" value="Chromosome 1"/>
</dbReference>
<reference evidence="6 7" key="1">
    <citation type="submission" date="2020-10" db="EMBL/GenBank/DDBJ databases">
        <title>Complete genome sequence of Cupriavidus basilensis CCUG 49340T.</title>
        <authorList>
            <person name="Salva-Serra F."/>
            <person name="Donoso R.A."/>
            <person name="Cho K.H."/>
            <person name="Yoo J.A."/>
            <person name="Lee K."/>
            <person name="Yoon S.-H."/>
            <person name="Perez-Pantoja D."/>
            <person name="Moore E.R.B."/>
        </authorList>
    </citation>
    <scope>NUCLEOTIDE SEQUENCE [LARGE SCALE GENOMIC DNA]</scope>
    <source>
        <strain evidence="7">CCUG 49340</strain>
    </source>
</reference>
<dbReference type="PANTHER" id="PTHR30204">
    <property type="entry name" value="REDOX-CYCLING DRUG-SENSING TRANSCRIPTIONAL ACTIVATOR SOXR"/>
    <property type="match status" value="1"/>
</dbReference>